<name>T1GZU2_MEGSC</name>
<evidence type="ECO:0000259" key="1">
    <source>
        <dbReference type="Pfam" id="PF00078"/>
    </source>
</evidence>
<reference evidence="2" key="2">
    <citation type="submission" date="2015-06" db="UniProtKB">
        <authorList>
            <consortium name="EnsemblMetazoa"/>
        </authorList>
    </citation>
    <scope>IDENTIFICATION</scope>
</reference>
<dbReference type="HOGENOM" id="CLU_2123883_0_0_1"/>
<dbReference type="InterPro" id="IPR000477">
    <property type="entry name" value="RT_dom"/>
</dbReference>
<sequence length="109" mass="12184">MNPFGIPKKLVKLFQMTLKDAWGSVRPTGKISDKFQTIKCFRQGDTLSCCFFNILLEVIIKYANIETDLILAYVDDTDVVGRTPSDAIDKSLAIEKATKSVGLKLLKNK</sequence>
<dbReference type="AlphaFoldDB" id="T1GZU2"/>
<dbReference type="Pfam" id="PF00078">
    <property type="entry name" value="RVT_1"/>
    <property type="match status" value="1"/>
</dbReference>
<organism evidence="2 3">
    <name type="scientific">Megaselia scalaris</name>
    <name type="common">Humpbacked fly</name>
    <name type="synonym">Phora scalaris</name>
    <dbReference type="NCBI Taxonomy" id="36166"/>
    <lineage>
        <taxon>Eukaryota</taxon>
        <taxon>Metazoa</taxon>
        <taxon>Ecdysozoa</taxon>
        <taxon>Arthropoda</taxon>
        <taxon>Hexapoda</taxon>
        <taxon>Insecta</taxon>
        <taxon>Pterygota</taxon>
        <taxon>Neoptera</taxon>
        <taxon>Endopterygota</taxon>
        <taxon>Diptera</taxon>
        <taxon>Brachycera</taxon>
        <taxon>Muscomorpha</taxon>
        <taxon>Platypezoidea</taxon>
        <taxon>Phoridae</taxon>
        <taxon>Megaseliini</taxon>
        <taxon>Megaselia</taxon>
    </lineage>
</organism>
<dbReference type="OMA" id="CCFFNIL"/>
<feature type="domain" description="Reverse transcriptase" evidence="1">
    <location>
        <begin position="6"/>
        <end position="109"/>
    </location>
</feature>
<keyword evidence="3" id="KW-1185">Reference proteome</keyword>
<dbReference type="EnsemblMetazoa" id="MESCA009399-RA">
    <property type="protein sequence ID" value="MESCA009399-PA"/>
    <property type="gene ID" value="MESCA009399"/>
</dbReference>
<evidence type="ECO:0000313" key="2">
    <source>
        <dbReference type="EnsemblMetazoa" id="MESCA009399-PA"/>
    </source>
</evidence>
<protein>
    <recommendedName>
        <fullName evidence="1">Reverse transcriptase domain-containing protein</fullName>
    </recommendedName>
</protein>
<proteinExistence type="predicted"/>
<dbReference type="STRING" id="36166.T1GZU2"/>
<accession>T1GZU2</accession>
<dbReference type="Proteomes" id="UP000015102">
    <property type="component" value="Unassembled WGS sequence"/>
</dbReference>
<evidence type="ECO:0000313" key="3">
    <source>
        <dbReference type="Proteomes" id="UP000015102"/>
    </source>
</evidence>
<dbReference type="EMBL" id="CAQQ02189125">
    <property type="status" value="NOT_ANNOTATED_CDS"/>
    <property type="molecule type" value="Genomic_DNA"/>
</dbReference>
<reference evidence="3" key="1">
    <citation type="submission" date="2013-02" db="EMBL/GenBank/DDBJ databases">
        <authorList>
            <person name="Hughes D."/>
        </authorList>
    </citation>
    <scope>NUCLEOTIDE SEQUENCE</scope>
    <source>
        <strain>Durham</strain>
        <strain evidence="3">NC isolate 2 -- Noor lab</strain>
    </source>
</reference>